<dbReference type="Pfam" id="PF00126">
    <property type="entry name" value="HTH_1"/>
    <property type="match status" value="1"/>
</dbReference>
<reference evidence="7 8" key="1">
    <citation type="submission" date="2024-06" db="EMBL/GenBank/DDBJ databases">
        <authorList>
            <person name="Bataeva Y.V."/>
            <person name="Grigorian L.N."/>
            <person name="Solomentsev V.I."/>
        </authorList>
    </citation>
    <scope>NUCLEOTIDE SEQUENCE [LARGE SCALE GENOMIC DNA]</scope>
    <source>
        <strain evidence="8">SCPM-O-B-12605 (RCAM04882)</strain>
    </source>
</reference>
<dbReference type="InterPro" id="IPR005119">
    <property type="entry name" value="LysR_subst-bd"/>
</dbReference>
<feature type="compositionally biased region" description="Low complexity" evidence="5">
    <location>
        <begin position="313"/>
        <end position="326"/>
    </location>
</feature>
<dbReference type="PRINTS" id="PR00039">
    <property type="entry name" value="HTHLYSR"/>
</dbReference>
<dbReference type="Gene3D" id="3.40.190.10">
    <property type="entry name" value="Periplasmic binding protein-like II"/>
    <property type="match status" value="2"/>
</dbReference>
<dbReference type="Pfam" id="PF03466">
    <property type="entry name" value="LysR_substrate"/>
    <property type="match status" value="1"/>
</dbReference>
<evidence type="ECO:0000313" key="7">
    <source>
        <dbReference type="EMBL" id="MES0836368.1"/>
    </source>
</evidence>
<dbReference type="InterPro" id="IPR036390">
    <property type="entry name" value="WH_DNA-bd_sf"/>
</dbReference>
<dbReference type="InterPro" id="IPR050389">
    <property type="entry name" value="LysR-type_TF"/>
</dbReference>
<feature type="domain" description="HTH lysR-type" evidence="6">
    <location>
        <begin position="6"/>
        <end position="63"/>
    </location>
</feature>
<dbReference type="RefSeq" id="WP_352985187.1">
    <property type="nucleotide sequence ID" value="NZ_JBEQNA010000001.1"/>
</dbReference>
<evidence type="ECO:0000313" key="8">
    <source>
        <dbReference type="Proteomes" id="UP001432401"/>
    </source>
</evidence>
<gene>
    <name evidence="7" type="ORF">ABUK86_21500</name>
</gene>
<dbReference type="InterPro" id="IPR000847">
    <property type="entry name" value="LysR_HTH_N"/>
</dbReference>
<sequence length="326" mass="35632">MNIANLDLNLLVALRSLLEERNVTRAGERIGLSQPATSAALARLRRHFSDELLVRRGNRYELTPLGHALRVPAANACSVMERLFSSRAHFHPDTDRRDFTLLASDYAVAVFGSRLSRALHTEAPGVRLHFRQMPDTIVEATEGVLGGVDGVLMLHGVISGYPTVELYRDEWVCLVDAGNDTVGETITMDDLARLPWAVYQRPYDAPVTHQLGMLGLDPRVEVSAHSFRLLPDLVRGTHRVALAQRRLVEHAGGHAGLRALPCPFPAAPIQEALWWHPVHRHDAAHVWLRETAARVAADLDRDGSGAGPHRPPSRGADPGAPAGAAS</sequence>
<feature type="region of interest" description="Disordered" evidence="5">
    <location>
        <begin position="298"/>
        <end position="326"/>
    </location>
</feature>
<evidence type="ECO:0000259" key="6">
    <source>
        <dbReference type="PROSITE" id="PS50931"/>
    </source>
</evidence>
<accession>A0ABV1ZZ66</accession>
<keyword evidence="8" id="KW-1185">Reference proteome</keyword>
<keyword evidence="2" id="KW-0805">Transcription regulation</keyword>
<dbReference type="SUPFAM" id="SSF53850">
    <property type="entry name" value="Periplasmic binding protein-like II"/>
    <property type="match status" value="1"/>
</dbReference>
<evidence type="ECO:0000256" key="3">
    <source>
        <dbReference type="ARBA" id="ARBA00023125"/>
    </source>
</evidence>
<dbReference type="PANTHER" id="PTHR30118:SF15">
    <property type="entry name" value="TRANSCRIPTIONAL REGULATORY PROTEIN"/>
    <property type="match status" value="1"/>
</dbReference>
<evidence type="ECO:0000256" key="1">
    <source>
        <dbReference type="ARBA" id="ARBA00009437"/>
    </source>
</evidence>
<keyword evidence="4" id="KW-0804">Transcription</keyword>
<dbReference type="Proteomes" id="UP001432401">
    <property type="component" value="Unassembled WGS sequence"/>
</dbReference>
<comment type="similarity">
    <text evidence="1">Belongs to the LysR transcriptional regulatory family.</text>
</comment>
<dbReference type="EMBL" id="JBEQNB010000012">
    <property type="protein sequence ID" value="MES0836368.1"/>
    <property type="molecule type" value="Genomic_DNA"/>
</dbReference>
<dbReference type="PROSITE" id="PS50931">
    <property type="entry name" value="HTH_LYSR"/>
    <property type="match status" value="1"/>
</dbReference>
<organism evidence="7 8">
    <name type="scientific">Nocardiopsis tropica</name>
    <dbReference type="NCBI Taxonomy" id="109330"/>
    <lineage>
        <taxon>Bacteria</taxon>
        <taxon>Bacillati</taxon>
        <taxon>Actinomycetota</taxon>
        <taxon>Actinomycetes</taxon>
        <taxon>Streptosporangiales</taxon>
        <taxon>Nocardiopsidaceae</taxon>
        <taxon>Nocardiopsis</taxon>
    </lineage>
</organism>
<dbReference type="PANTHER" id="PTHR30118">
    <property type="entry name" value="HTH-TYPE TRANSCRIPTIONAL REGULATOR LEUO-RELATED"/>
    <property type="match status" value="1"/>
</dbReference>
<evidence type="ECO:0000256" key="5">
    <source>
        <dbReference type="SAM" id="MobiDB-lite"/>
    </source>
</evidence>
<dbReference type="SUPFAM" id="SSF46785">
    <property type="entry name" value="Winged helix' DNA-binding domain"/>
    <property type="match status" value="1"/>
</dbReference>
<dbReference type="Gene3D" id="1.10.10.10">
    <property type="entry name" value="Winged helix-like DNA-binding domain superfamily/Winged helix DNA-binding domain"/>
    <property type="match status" value="1"/>
</dbReference>
<comment type="caution">
    <text evidence="7">The sequence shown here is derived from an EMBL/GenBank/DDBJ whole genome shotgun (WGS) entry which is preliminary data.</text>
</comment>
<proteinExistence type="inferred from homology"/>
<evidence type="ECO:0000256" key="2">
    <source>
        <dbReference type="ARBA" id="ARBA00023015"/>
    </source>
</evidence>
<dbReference type="InterPro" id="IPR036388">
    <property type="entry name" value="WH-like_DNA-bd_sf"/>
</dbReference>
<keyword evidence="3" id="KW-0238">DNA-binding</keyword>
<name>A0ABV1ZZ66_9ACTN</name>
<protein>
    <submittedName>
        <fullName evidence="7">LysR family transcriptional regulator</fullName>
    </submittedName>
</protein>
<evidence type="ECO:0000256" key="4">
    <source>
        <dbReference type="ARBA" id="ARBA00023163"/>
    </source>
</evidence>